<accession>T1HIA3</accession>
<sequence length="287" mass="33467">MSLRKPGKEPILLPNVTIRAKKEISSSTSKVSKLINPKYLPRTASVCSLRECKSRSISCQNKNVKYRKSKSLQDLSAANQKNINLKRRLFCQMENEEIRSPFEMECLLFNDERTRKLAMKAYIAFLRNALKKVFQRSIQQNSSISTLNSQVKNTKMQICTLKSLLCSDEQFRRDCIVEHYKLKKKIEAVINERDELRIENHHLETNMDEVKEELNSKTVELLNEKNSLQQMRSEATALELQLEKEREKIKALKNELKRANEKVLDLQKKRSNRSVQRNKNAIGRNIG</sequence>
<dbReference type="HOGENOM" id="CLU_970809_0_0_1"/>
<proteinExistence type="predicted"/>
<keyword evidence="2" id="KW-1185">Reference proteome</keyword>
<dbReference type="AlphaFoldDB" id="T1HIA3"/>
<dbReference type="EnsemblMetazoa" id="RPRC003776-RA">
    <property type="protein sequence ID" value="RPRC003776-PA"/>
    <property type="gene ID" value="RPRC003776"/>
</dbReference>
<evidence type="ECO:0000313" key="1">
    <source>
        <dbReference type="EnsemblMetazoa" id="RPRC003776-PA"/>
    </source>
</evidence>
<evidence type="ECO:0000313" key="2">
    <source>
        <dbReference type="Proteomes" id="UP000015103"/>
    </source>
</evidence>
<dbReference type="Proteomes" id="UP000015103">
    <property type="component" value="Unassembled WGS sequence"/>
</dbReference>
<organism evidence="1 2">
    <name type="scientific">Rhodnius prolixus</name>
    <name type="common">Triatomid bug</name>
    <dbReference type="NCBI Taxonomy" id="13249"/>
    <lineage>
        <taxon>Eukaryota</taxon>
        <taxon>Metazoa</taxon>
        <taxon>Ecdysozoa</taxon>
        <taxon>Arthropoda</taxon>
        <taxon>Hexapoda</taxon>
        <taxon>Insecta</taxon>
        <taxon>Pterygota</taxon>
        <taxon>Neoptera</taxon>
        <taxon>Paraneoptera</taxon>
        <taxon>Hemiptera</taxon>
        <taxon>Heteroptera</taxon>
        <taxon>Panheteroptera</taxon>
        <taxon>Cimicomorpha</taxon>
        <taxon>Reduviidae</taxon>
        <taxon>Triatominae</taxon>
        <taxon>Rhodnius</taxon>
    </lineage>
</organism>
<reference evidence="1" key="1">
    <citation type="submission" date="2015-05" db="UniProtKB">
        <authorList>
            <consortium name="EnsemblMetazoa"/>
        </authorList>
    </citation>
    <scope>IDENTIFICATION</scope>
</reference>
<dbReference type="VEuPathDB" id="VectorBase:RPRC003776"/>
<dbReference type="EMBL" id="ACPB03013578">
    <property type="status" value="NOT_ANNOTATED_CDS"/>
    <property type="molecule type" value="Genomic_DNA"/>
</dbReference>
<name>T1HIA3_RHOPR</name>
<protein>
    <submittedName>
        <fullName evidence="1">Uncharacterized protein</fullName>
    </submittedName>
</protein>
<dbReference type="InParanoid" id="T1HIA3"/>